<dbReference type="EMBL" id="UGNC01000005">
    <property type="protein sequence ID" value="STW46284.1"/>
    <property type="molecule type" value="Genomic_DNA"/>
</dbReference>
<accession>A0A378FPW7</accession>
<evidence type="ECO:0000313" key="2">
    <source>
        <dbReference type="EMBL" id="STW46284.1"/>
    </source>
</evidence>
<organism evidence="2 3">
    <name type="scientific">Klebsiella pneumoniae</name>
    <dbReference type="NCBI Taxonomy" id="573"/>
    <lineage>
        <taxon>Bacteria</taxon>
        <taxon>Pseudomonadati</taxon>
        <taxon>Pseudomonadota</taxon>
        <taxon>Gammaproteobacteria</taxon>
        <taxon>Enterobacterales</taxon>
        <taxon>Enterobacteriaceae</taxon>
        <taxon>Klebsiella/Raoultella group</taxon>
        <taxon>Klebsiella</taxon>
        <taxon>Klebsiella pneumoniae complex</taxon>
    </lineage>
</organism>
<evidence type="ECO:0000313" key="3">
    <source>
        <dbReference type="Proteomes" id="UP000255167"/>
    </source>
</evidence>
<name>A0A378FPW7_KLEPN</name>
<reference evidence="2 3" key="1">
    <citation type="submission" date="2018-06" db="EMBL/GenBank/DDBJ databases">
        <authorList>
            <consortium name="Pathogen Informatics"/>
            <person name="Doyle S."/>
        </authorList>
    </citation>
    <scope>NUCLEOTIDE SEQUENCE [LARGE SCALE GENOMIC DNA]</scope>
    <source>
        <strain evidence="2 3">NCTC9617</strain>
    </source>
</reference>
<dbReference type="Proteomes" id="UP000255167">
    <property type="component" value="Unassembled WGS sequence"/>
</dbReference>
<gene>
    <name evidence="2" type="ORF">NCTC9617_02795</name>
</gene>
<evidence type="ECO:0000256" key="1">
    <source>
        <dbReference type="SAM" id="MobiDB-lite"/>
    </source>
</evidence>
<dbReference type="AlphaFoldDB" id="A0A378FPW7"/>
<feature type="region of interest" description="Disordered" evidence="1">
    <location>
        <begin position="143"/>
        <end position="193"/>
    </location>
</feature>
<proteinExistence type="predicted"/>
<protein>
    <submittedName>
        <fullName evidence="2">Uncharacterized protein</fullName>
    </submittedName>
</protein>
<sequence length="193" mass="20955">MATATASSRAWIKRLTSRSAIAPGAISSEIDRIIPTDCSVADDGQGDHAQQAVVQQSAAQAAGFSLRWIEGVQQKIPPFETDNQRNHQCDRRRLPNIAEGYSQHIAEQDMVEMNIGLDRYVQHQSGAKHAGEDNPHDGIALESAVIVEKTGRHGAQQTGDKRADGEGDADNVGQHHAPERPRGSWRRPSAPSL</sequence>